<gene>
    <name evidence="3" type="ORF">QTG54_001174</name>
</gene>
<reference evidence="3" key="1">
    <citation type="submission" date="2023-06" db="EMBL/GenBank/DDBJ databases">
        <title>Survivors Of The Sea: Transcriptome response of Skeletonema marinoi to long-term dormancy.</title>
        <authorList>
            <person name="Pinder M.I.M."/>
            <person name="Kourtchenko O."/>
            <person name="Robertson E.K."/>
            <person name="Larsson T."/>
            <person name="Maumus F."/>
            <person name="Osuna-Cruz C.M."/>
            <person name="Vancaester E."/>
            <person name="Stenow R."/>
            <person name="Vandepoele K."/>
            <person name="Ploug H."/>
            <person name="Bruchert V."/>
            <person name="Godhe A."/>
            <person name="Topel M."/>
        </authorList>
    </citation>
    <scope>NUCLEOTIDE SEQUENCE</scope>
    <source>
        <strain evidence="3">R05AC</strain>
    </source>
</reference>
<comment type="caution">
    <text evidence="3">The sequence shown here is derived from an EMBL/GenBank/DDBJ whole genome shotgun (WGS) entry which is preliminary data.</text>
</comment>
<evidence type="ECO:0000313" key="4">
    <source>
        <dbReference type="Proteomes" id="UP001224775"/>
    </source>
</evidence>
<dbReference type="SUPFAM" id="SSF55961">
    <property type="entry name" value="Bet v1-like"/>
    <property type="match status" value="1"/>
</dbReference>
<feature type="region of interest" description="Disordered" evidence="1">
    <location>
        <begin position="1"/>
        <end position="27"/>
    </location>
</feature>
<keyword evidence="2" id="KW-0812">Transmembrane</keyword>
<dbReference type="PANTHER" id="PTHR34560:SF1">
    <property type="entry name" value="START DOMAIN-CONTAINING PROTEIN"/>
    <property type="match status" value="1"/>
</dbReference>
<feature type="compositionally biased region" description="Polar residues" evidence="1">
    <location>
        <begin position="13"/>
        <end position="27"/>
    </location>
</feature>
<dbReference type="InterPro" id="IPR023393">
    <property type="entry name" value="START-like_dom_sf"/>
</dbReference>
<evidence type="ECO:0000256" key="1">
    <source>
        <dbReference type="SAM" id="MobiDB-lite"/>
    </source>
</evidence>
<dbReference type="EMBL" id="JATAAI010000001">
    <property type="protein sequence ID" value="KAK1749235.1"/>
    <property type="molecule type" value="Genomic_DNA"/>
</dbReference>
<feature type="transmembrane region" description="Helical" evidence="2">
    <location>
        <begin position="350"/>
        <end position="370"/>
    </location>
</feature>
<organism evidence="3 4">
    <name type="scientific">Skeletonema marinoi</name>
    <dbReference type="NCBI Taxonomy" id="267567"/>
    <lineage>
        <taxon>Eukaryota</taxon>
        <taxon>Sar</taxon>
        <taxon>Stramenopiles</taxon>
        <taxon>Ochrophyta</taxon>
        <taxon>Bacillariophyta</taxon>
        <taxon>Coscinodiscophyceae</taxon>
        <taxon>Thalassiosirophycidae</taxon>
        <taxon>Thalassiosirales</taxon>
        <taxon>Skeletonemataceae</taxon>
        <taxon>Skeletonema</taxon>
        <taxon>Skeletonema marinoi-dohrnii complex</taxon>
    </lineage>
</organism>
<evidence type="ECO:0000313" key="3">
    <source>
        <dbReference type="EMBL" id="KAK1749235.1"/>
    </source>
</evidence>
<dbReference type="Proteomes" id="UP001224775">
    <property type="component" value="Unassembled WGS sequence"/>
</dbReference>
<keyword evidence="2" id="KW-0472">Membrane</keyword>
<proteinExistence type="predicted"/>
<dbReference type="Gene3D" id="3.30.530.20">
    <property type="match status" value="1"/>
</dbReference>
<protein>
    <submittedName>
        <fullName evidence="3">SRPBCC family protein</fullName>
    </submittedName>
</protein>
<name>A0AAD9DKL3_9STRA</name>
<dbReference type="AlphaFoldDB" id="A0AAD9DKL3"/>
<keyword evidence="2" id="KW-1133">Transmembrane helix</keyword>
<keyword evidence="4" id="KW-1185">Reference proteome</keyword>
<accession>A0AAD9DKL3</accession>
<sequence>MVRAEAKRKKTHGNPSNTAAETSKTSRVSDLTAELNEHVFQGRIFDARVTALKLKSLRNEQRDAAEVDVELISEVLDQADHVDQLLHDLHSDDGWTLAKESKGVTVHYRREAGTSIHTIRAQTQFHNFEPKDFTKLCSLFVETECMPKWFPGGVMNKADVLSWHSKYSKVIQLHISLDLLPFLSSRDAIVYGNGYHLPAQNAFLIRSKSTQEDTCRYCEIPKAAKGIVRMDTESIFFVQLLQKDVISFKMIGRDDLKLKYIPAPLLNHISQGHLPYELMRTVKRTIKNFEGSVWDKKMKERVDYYKEIEDKVHVQLEKWDKEGTNGASDRLGYGAKVSKKPVPSAKRSKSILLSVVVALVAIITIPLLFAHHRSMSLNDMVKFKSVMKLLENEHFRRIISSTLTLMLSLASMRKVIKLLSSNNTLYLNI</sequence>
<feature type="compositionally biased region" description="Basic residues" evidence="1">
    <location>
        <begin position="1"/>
        <end position="12"/>
    </location>
</feature>
<dbReference type="PANTHER" id="PTHR34560">
    <property type="entry name" value="POLYKETIDE CYCLASE/DEHYDRASE/LIPID TRANSPORT SUPERFAMILY PROTEIN"/>
    <property type="match status" value="1"/>
</dbReference>
<evidence type="ECO:0000256" key="2">
    <source>
        <dbReference type="SAM" id="Phobius"/>
    </source>
</evidence>